<evidence type="ECO:0000256" key="6">
    <source>
        <dbReference type="SAM" id="Phobius"/>
    </source>
</evidence>
<dbReference type="Proteomes" id="UP000557307">
    <property type="component" value="Unassembled WGS sequence"/>
</dbReference>
<dbReference type="EMBL" id="JACHGF010000003">
    <property type="protein sequence ID" value="MBB5284316.1"/>
    <property type="molecule type" value="Genomic_DNA"/>
</dbReference>
<keyword evidence="8" id="KW-1185">Reference proteome</keyword>
<sequence>MKNFLRYTISLGLAGVLLWFVFKDIDLAAMLSRLAQADWRWIAVSCTLLMGAHLARAWRWQMLLEPLEHRPGLLDAMLAVLTGYFANYIIPRMGEVTRCGTLYRLERIPVNRSFGTVVAERIFDVGVLLLLIGLNFILEFERLRDFFLGFFGNKVPADQAAAGTSGWVLGLLLAAVAGLLIVIFIFFKKRNFREKVLANGLVQKIITFSKGMLDGLLSVRKLRQPGLFALSTLLIWVCYYLVSYVLFFCIPETADLGPLAGLTVLVIGAIGMTAPTQGGIGAYHLLVGNVMVLYGLTQKDGITLATFIHGAQMLFMLAVGALAFLVVLFRDKKTVGEEVPSAP</sequence>
<evidence type="ECO:0000256" key="4">
    <source>
        <dbReference type="ARBA" id="ARBA00022989"/>
    </source>
</evidence>
<evidence type="ECO:0000256" key="5">
    <source>
        <dbReference type="ARBA" id="ARBA00023136"/>
    </source>
</evidence>
<evidence type="ECO:0000256" key="2">
    <source>
        <dbReference type="ARBA" id="ARBA00022475"/>
    </source>
</evidence>
<comment type="subcellular location">
    <subcellularLocation>
        <location evidence="1">Cell membrane</location>
        <topology evidence="1">Multi-pass membrane protein</topology>
    </subcellularLocation>
</comment>
<evidence type="ECO:0000256" key="1">
    <source>
        <dbReference type="ARBA" id="ARBA00004651"/>
    </source>
</evidence>
<gene>
    <name evidence="7" type="ORF">HNQ92_002459</name>
</gene>
<feature type="transmembrane region" description="Helical" evidence="6">
    <location>
        <begin position="72"/>
        <end position="90"/>
    </location>
</feature>
<evidence type="ECO:0000313" key="8">
    <source>
        <dbReference type="Proteomes" id="UP000557307"/>
    </source>
</evidence>
<keyword evidence="4 6" id="KW-1133">Transmembrane helix</keyword>
<comment type="caution">
    <text evidence="7">The sequence shown here is derived from an EMBL/GenBank/DDBJ whole genome shotgun (WGS) entry which is preliminary data.</text>
</comment>
<evidence type="ECO:0000313" key="7">
    <source>
        <dbReference type="EMBL" id="MBB5284316.1"/>
    </source>
</evidence>
<organism evidence="7 8">
    <name type="scientific">Rhabdobacter roseus</name>
    <dbReference type="NCBI Taxonomy" id="1655419"/>
    <lineage>
        <taxon>Bacteria</taxon>
        <taxon>Pseudomonadati</taxon>
        <taxon>Bacteroidota</taxon>
        <taxon>Cytophagia</taxon>
        <taxon>Cytophagales</taxon>
        <taxon>Cytophagaceae</taxon>
        <taxon>Rhabdobacter</taxon>
    </lineage>
</organism>
<proteinExistence type="predicted"/>
<feature type="transmembrane region" description="Helical" evidence="6">
    <location>
        <begin position="122"/>
        <end position="140"/>
    </location>
</feature>
<accession>A0A840TJE4</accession>
<feature type="transmembrane region" description="Helical" evidence="6">
    <location>
        <begin position="302"/>
        <end position="329"/>
    </location>
</feature>
<dbReference type="NCBIfam" id="TIGR00374">
    <property type="entry name" value="flippase-like domain"/>
    <property type="match status" value="1"/>
</dbReference>
<evidence type="ECO:0000256" key="3">
    <source>
        <dbReference type="ARBA" id="ARBA00022692"/>
    </source>
</evidence>
<dbReference type="AlphaFoldDB" id="A0A840TJE4"/>
<keyword evidence="3 6" id="KW-0812">Transmembrane</keyword>
<dbReference type="InterPro" id="IPR022791">
    <property type="entry name" value="L-PG_synthase/AglD"/>
</dbReference>
<dbReference type="RefSeq" id="WP_184174265.1">
    <property type="nucleotide sequence ID" value="NZ_JACHGF010000003.1"/>
</dbReference>
<feature type="transmembrane region" description="Helical" evidence="6">
    <location>
        <begin position="227"/>
        <end position="250"/>
    </location>
</feature>
<feature type="transmembrane region" description="Helical" evidence="6">
    <location>
        <begin position="160"/>
        <end position="187"/>
    </location>
</feature>
<feature type="transmembrane region" description="Helical" evidence="6">
    <location>
        <begin position="42"/>
        <end position="60"/>
    </location>
</feature>
<dbReference type="Pfam" id="PF03706">
    <property type="entry name" value="LPG_synthase_TM"/>
    <property type="match status" value="1"/>
</dbReference>
<keyword evidence="2" id="KW-1003">Cell membrane</keyword>
<dbReference type="GO" id="GO:0005886">
    <property type="term" value="C:plasma membrane"/>
    <property type="evidence" value="ECO:0007669"/>
    <property type="project" value="UniProtKB-SubCell"/>
</dbReference>
<evidence type="ECO:0008006" key="9">
    <source>
        <dbReference type="Google" id="ProtNLM"/>
    </source>
</evidence>
<dbReference type="PANTHER" id="PTHR39087">
    <property type="entry name" value="UPF0104 MEMBRANE PROTEIN MJ1595"/>
    <property type="match status" value="1"/>
</dbReference>
<protein>
    <recommendedName>
        <fullName evidence="9">Flippase-like domain-containing protein</fullName>
    </recommendedName>
</protein>
<dbReference type="PANTHER" id="PTHR39087:SF2">
    <property type="entry name" value="UPF0104 MEMBRANE PROTEIN MJ1595"/>
    <property type="match status" value="1"/>
</dbReference>
<reference evidence="7 8" key="1">
    <citation type="submission" date="2020-08" db="EMBL/GenBank/DDBJ databases">
        <title>Genomic Encyclopedia of Type Strains, Phase IV (KMG-IV): sequencing the most valuable type-strain genomes for metagenomic binning, comparative biology and taxonomic classification.</title>
        <authorList>
            <person name="Goeker M."/>
        </authorList>
    </citation>
    <scope>NUCLEOTIDE SEQUENCE [LARGE SCALE GENOMIC DNA]</scope>
    <source>
        <strain evidence="7 8">DSM 105074</strain>
    </source>
</reference>
<keyword evidence="5 6" id="KW-0472">Membrane</keyword>
<feature type="transmembrane region" description="Helical" evidence="6">
    <location>
        <begin position="6"/>
        <end position="22"/>
    </location>
</feature>
<name>A0A840TJE4_9BACT</name>